<evidence type="ECO:0000256" key="2">
    <source>
        <dbReference type="ARBA" id="ARBA00022490"/>
    </source>
</evidence>
<feature type="repeat" description="WD" evidence="8">
    <location>
        <begin position="145"/>
        <end position="186"/>
    </location>
</feature>
<accession>A0A1R2BNI8</accession>
<dbReference type="PROSITE" id="PS50294">
    <property type="entry name" value="WD_REPEATS_REGION"/>
    <property type="match status" value="4"/>
</dbReference>
<keyword evidence="2 7" id="KW-0963">Cytoplasm</keyword>
<dbReference type="InterPro" id="IPR026962">
    <property type="entry name" value="KTNB1"/>
</dbReference>
<keyword evidence="3 8" id="KW-0853">WD repeat</keyword>
<dbReference type="InterPro" id="IPR015943">
    <property type="entry name" value="WD40/YVTN_repeat-like_dom_sf"/>
</dbReference>
<feature type="domain" description="Katanin p80 subunit C-terminal" evidence="9">
    <location>
        <begin position="400"/>
        <end position="559"/>
    </location>
</feature>
<dbReference type="PANTHER" id="PTHR19845">
    <property type="entry name" value="KATANIN P80 SUBUNIT"/>
    <property type="match status" value="1"/>
</dbReference>
<evidence type="ECO:0000313" key="11">
    <source>
        <dbReference type="Proteomes" id="UP000187209"/>
    </source>
</evidence>
<dbReference type="GO" id="GO:0005737">
    <property type="term" value="C:cytoplasm"/>
    <property type="evidence" value="ECO:0007669"/>
    <property type="project" value="UniProtKB-UniRule"/>
</dbReference>
<dbReference type="PROSITE" id="PS50231">
    <property type="entry name" value="RICIN_B_LECTIN"/>
    <property type="match status" value="1"/>
</dbReference>
<keyword evidence="11" id="KW-1185">Reference proteome</keyword>
<dbReference type="GO" id="GO:0008352">
    <property type="term" value="C:katanin complex"/>
    <property type="evidence" value="ECO:0007669"/>
    <property type="project" value="InterPro"/>
</dbReference>
<comment type="function">
    <text evidence="7">May participate in a complex which severs microtubules in an ATP-dependent manner. Microtubule severing may promote rapid reorganization of cellular microtubule arrays.</text>
</comment>
<feature type="repeat" description="WD" evidence="8">
    <location>
        <begin position="59"/>
        <end position="100"/>
    </location>
</feature>
<dbReference type="AlphaFoldDB" id="A0A1R2BNI8"/>
<dbReference type="Pfam" id="PF00400">
    <property type="entry name" value="WD40"/>
    <property type="match status" value="4"/>
</dbReference>
<organism evidence="10 11">
    <name type="scientific">Stentor coeruleus</name>
    <dbReference type="NCBI Taxonomy" id="5963"/>
    <lineage>
        <taxon>Eukaryota</taxon>
        <taxon>Sar</taxon>
        <taxon>Alveolata</taxon>
        <taxon>Ciliophora</taxon>
        <taxon>Postciliodesmatophora</taxon>
        <taxon>Heterotrichea</taxon>
        <taxon>Heterotrichida</taxon>
        <taxon>Stentoridae</taxon>
        <taxon>Stentor</taxon>
    </lineage>
</organism>
<feature type="repeat" description="WD" evidence="8">
    <location>
        <begin position="101"/>
        <end position="144"/>
    </location>
</feature>
<evidence type="ECO:0000259" key="9">
    <source>
        <dbReference type="Pfam" id="PF13925"/>
    </source>
</evidence>
<reference evidence="10 11" key="1">
    <citation type="submission" date="2016-11" db="EMBL/GenBank/DDBJ databases">
        <title>The macronuclear genome of Stentor coeruleus: a giant cell with tiny introns.</title>
        <authorList>
            <person name="Slabodnick M."/>
            <person name="Ruby J.G."/>
            <person name="Reiff S.B."/>
            <person name="Swart E.C."/>
            <person name="Gosai S."/>
            <person name="Prabakaran S."/>
            <person name="Witkowska E."/>
            <person name="Larue G.E."/>
            <person name="Fisher S."/>
            <person name="Freeman R.M."/>
            <person name="Gunawardena J."/>
            <person name="Chu W."/>
            <person name="Stover N.A."/>
            <person name="Gregory B.D."/>
            <person name="Nowacki M."/>
            <person name="Derisi J."/>
            <person name="Roy S.W."/>
            <person name="Marshall W.F."/>
            <person name="Sood P."/>
        </authorList>
    </citation>
    <scope>NUCLEOTIDE SEQUENCE [LARGE SCALE GENOMIC DNA]</scope>
    <source>
        <strain evidence="10">WM001</strain>
    </source>
</reference>
<comment type="similarity">
    <text evidence="7">Belongs to the WD repeat KATNB1 family.</text>
</comment>
<gene>
    <name evidence="10" type="ORF">SteCoe_21826</name>
</gene>
<evidence type="ECO:0000256" key="1">
    <source>
        <dbReference type="ARBA" id="ARBA00004245"/>
    </source>
</evidence>
<dbReference type="GO" id="GO:0005874">
    <property type="term" value="C:microtubule"/>
    <property type="evidence" value="ECO:0007669"/>
    <property type="project" value="UniProtKB-KW"/>
</dbReference>
<dbReference type="HAMAP" id="MF_03022">
    <property type="entry name" value="Katanin_p80_B1"/>
    <property type="match status" value="1"/>
</dbReference>
<feature type="repeat" description="WD" evidence="8">
    <location>
        <begin position="187"/>
        <end position="228"/>
    </location>
</feature>
<dbReference type="PANTHER" id="PTHR19845:SF0">
    <property type="entry name" value="KATANIN P80 WD40 REPEAT-CONTAINING SUBUNIT B1"/>
    <property type="match status" value="1"/>
</dbReference>
<keyword evidence="5" id="KW-0677">Repeat</keyword>
<feature type="repeat" description="WD" evidence="8">
    <location>
        <begin position="229"/>
        <end position="270"/>
    </location>
</feature>
<comment type="caution">
    <text evidence="10">The sequence shown here is derived from an EMBL/GenBank/DDBJ whole genome shotgun (WGS) entry which is preliminary data.</text>
</comment>
<dbReference type="CDD" id="cd00200">
    <property type="entry name" value="WD40"/>
    <property type="match status" value="1"/>
</dbReference>
<dbReference type="GO" id="GO:0008017">
    <property type="term" value="F:microtubule binding"/>
    <property type="evidence" value="ECO:0007669"/>
    <property type="project" value="UniProtKB-UniRule"/>
</dbReference>
<dbReference type="Proteomes" id="UP000187209">
    <property type="component" value="Unassembled WGS sequence"/>
</dbReference>
<dbReference type="PROSITE" id="PS50082">
    <property type="entry name" value="WD_REPEATS_2"/>
    <property type="match status" value="5"/>
</dbReference>
<comment type="subcellular location">
    <subcellularLocation>
        <location evidence="1 7">Cytoplasm</location>
        <location evidence="1 7">Cytoskeleton</location>
    </subcellularLocation>
</comment>
<dbReference type="InterPro" id="IPR001680">
    <property type="entry name" value="WD40_rpt"/>
</dbReference>
<evidence type="ECO:0000256" key="6">
    <source>
        <dbReference type="ARBA" id="ARBA00023212"/>
    </source>
</evidence>
<dbReference type="InterPro" id="IPR019775">
    <property type="entry name" value="WD40_repeat_CS"/>
</dbReference>
<keyword evidence="4 7" id="KW-0493">Microtubule</keyword>
<dbReference type="InterPro" id="IPR020472">
    <property type="entry name" value="WD40_PAC1"/>
</dbReference>
<sequence>MERRNQKIQEFDVASSISGGTRCTCAQLGSKSYQVVVAGDDARNVKLWKINRKECLLNFQGHSSEITSVCFSAHEEEVYSGSFGGTVIVWDINSQRAVSSLKGHMASCTTIAPYPSGQQVFLATGSADCNLKIWDLRRKSCVQTFKGHKGQVNVVLFSPDSRWVASGGIDGTIKLWDLNTSKKMIEFSLNESPVTCMKFNPQNLTLASGHQDRTVQYWDLENFGHISSTLPEANPIEKICFDPNDSRYLFTAANESLRLWDIEESRLLDSIESTWRGVEDLCVNVKESMLVGLTINSASFSLWATDLKTIVYSGRVFEDIRPIIPTPQNIPVPIVKKPEEKPKKIEEKPKKIEEKSRTVDFNTTFVPVADKPIGLEFEDFMPKQSIEIDNSKALQEVSENHSNFLTVLQRRSENVNLILKWWEAGNMPAALNGLNMMNDLSVTADVLKNGLTDTRNDWITLELCGQVIPLAGNLIESKYESYIRTGISVIGTLIKQFRSVISSTLTAPLTMGVDLSREDRIKRCEVCFQAFKTIGESIGLAKNSRRENQTGDQARDIKRILDSFIAECSR</sequence>
<name>A0A1R2BNI8_9CILI</name>
<proteinExistence type="inferred from homology"/>
<dbReference type="Gene3D" id="2.130.10.10">
    <property type="entry name" value="YVTN repeat-like/Quinoprotein amine dehydrogenase"/>
    <property type="match status" value="2"/>
</dbReference>
<dbReference type="SMART" id="SM00320">
    <property type="entry name" value="WD40"/>
    <property type="match status" value="6"/>
</dbReference>
<dbReference type="PROSITE" id="PS00678">
    <property type="entry name" value="WD_REPEATS_1"/>
    <property type="match status" value="2"/>
</dbReference>
<keyword evidence="6 7" id="KW-0206">Cytoskeleton</keyword>
<dbReference type="InterPro" id="IPR028021">
    <property type="entry name" value="Katanin_C-terminal"/>
</dbReference>
<protein>
    <recommendedName>
        <fullName evidence="7">Katanin p80 WD40 repeat-containing subunit B1 homolog</fullName>
    </recommendedName>
</protein>
<dbReference type="InterPro" id="IPR036322">
    <property type="entry name" value="WD40_repeat_dom_sf"/>
</dbReference>
<dbReference type="SUPFAM" id="SSF50978">
    <property type="entry name" value="WD40 repeat-like"/>
    <property type="match status" value="1"/>
</dbReference>
<dbReference type="GO" id="GO:0007019">
    <property type="term" value="P:microtubule depolymerization"/>
    <property type="evidence" value="ECO:0007669"/>
    <property type="project" value="TreeGrafter"/>
</dbReference>
<evidence type="ECO:0000256" key="7">
    <source>
        <dbReference type="HAMAP-Rule" id="MF_03022"/>
    </source>
</evidence>
<evidence type="ECO:0000256" key="4">
    <source>
        <dbReference type="ARBA" id="ARBA00022701"/>
    </source>
</evidence>
<dbReference type="OrthoDB" id="538223at2759"/>
<evidence type="ECO:0000256" key="3">
    <source>
        <dbReference type="ARBA" id="ARBA00022574"/>
    </source>
</evidence>
<dbReference type="EMBL" id="MPUH01000524">
    <property type="protein sequence ID" value="OMJ78393.1"/>
    <property type="molecule type" value="Genomic_DNA"/>
</dbReference>
<evidence type="ECO:0000313" key="10">
    <source>
        <dbReference type="EMBL" id="OMJ78393.1"/>
    </source>
</evidence>
<evidence type="ECO:0000256" key="8">
    <source>
        <dbReference type="PROSITE-ProRule" id="PRU00221"/>
    </source>
</evidence>
<dbReference type="Pfam" id="PF13925">
    <property type="entry name" value="Katanin_con80"/>
    <property type="match status" value="1"/>
</dbReference>
<dbReference type="PRINTS" id="PR00320">
    <property type="entry name" value="GPROTEINBRPT"/>
</dbReference>
<evidence type="ECO:0000256" key="5">
    <source>
        <dbReference type="ARBA" id="ARBA00022737"/>
    </source>
</evidence>
<dbReference type="GO" id="GO:0051013">
    <property type="term" value="P:microtubule severing"/>
    <property type="evidence" value="ECO:0007669"/>
    <property type="project" value="UniProtKB-UniRule"/>
</dbReference>